<dbReference type="GO" id="GO:0016279">
    <property type="term" value="F:protein-lysine N-methyltransferase activity"/>
    <property type="evidence" value="ECO:0007669"/>
    <property type="project" value="TreeGrafter"/>
</dbReference>
<evidence type="ECO:0000313" key="1">
    <source>
        <dbReference type="EMBL" id="JAC68406.1"/>
    </source>
</evidence>
<gene>
    <name evidence="1" type="ORF">TSPGSL018_8781</name>
</gene>
<dbReference type="PANTHER" id="PTHR13271:SF154">
    <property type="entry name" value="GRIP DOMAIN-CONTAINING PROTEIN"/>
    <property type="match status" value="1"/>
</dbReference>
<accession>A0A061RD22</accession>
<dbReference type="InterPro" id="IPR046341">
    <property type="entry name" value="SET_dom_sf"/>
</dbReference>
<protein>
    <recommendedName>
        <fullName evidence="2">SET domain-containing protein</fullName>
    </recommendedName>
</protein>
<evidence type="ECO:0008006" key="2">
    <source>
        <dbReference type="Google" id="ProtNLM"/>
    </source>
</evidence>
<dbReference type="EMBL" id="GBEZ01017980">
    <property type="protein sequence ID" value="JAC68406.1"/>
    <property type="molecule type" value="Transcribed_RNA"/>
</dbReference>
<reference evidence="1" key="1">
    <citation type="submission" date="2014-05" db="EMBL/GenBank/DDBJ databases">
        <title>The transcriptome of the halophilic microalga Tetraselmis sp. GSL018 isolated from the Great Salt Lake, Utah.</title>
        <authorList>
            <person name="Jinkerson R.E."/>
            <person name="D'Adamo S."/>
            <person name="Posewitz M.C."/>
        </authorList>
    </citation>
    <scope>NUCLEOTIDE SEQUENCE</scope>
    <source>
        <strain evidence="1">GSL018</strain>
    </source>
</reference>
<dbReference type="SUPFAM" id="SSF82199">
    <property type="entry name" value="SET domain"/>
    <property type="match status" value="1"/>
</dbReference>
<dbReference type="PANTHER" id="PTHR13271">
    <property type="entry name" value="UNCHARACTERIZED PUTATIVE METHYLTRANSFERASE"/>
    <property type="match status" value="1"/>
</dbReference>
<dbReference type="AlphaFoldDB" id="A0A061RD22"/>
<dbReference type="InterPro" id="IPR050600">
    <property type="entry name" value="SETD3_SETD6_MTase"/>
</dbReference>
<dbReference type="Gene3D" id="3.90.1410.10">
    <property type="entry name" value="set domain protein methyltransferase, domain 1"/>
    <property type="match status" value="1"/>
</dbReference>
<dbReference type="CDD" id="cd10527">
    <property type="entry name" value="SET_LSMT"/>
    <property type="match status" value="1"/>
</dbReference>
<name>A0A061RD22_9CHLO</name>
<proteinExistence type="predicted"/>
<organism evidence="1">
    <name type="scientific">Tetraselmis sp. GSL018</name>
    <dbReference type="NCBI Taxonomy" id="582737"/>
    <lineage>
        <taxon>Eukaryota</taxon>
        <taxon>Viridiplantae</taxon>
        <taxon>Chlorophyta</taxon>
        <taxon>core chlorophytes</taxon>
        <taxon>Chlorodendrophyceae</taxon>
        <taxon>Chlorodendrales</taxon>
        <taxon>Chlorodendraceae</taxon>
        <taxon>Tetraselmis</taxon>
    </lineage>
</organism>
<sequence length="554" mass="60749">MESFCIFKPRLCLNANMFICCRGFRFGKTIFINDQTRTPNFLKPRLRLLSFSCFETVGRLKLSSNKLSRSSLLLQVYAVSGAEDGHPKSMPSRPDPLECNHQSLFDELAKLHDVWTCLQLSAGPRGRGLTTRVNSVGVCPSHVGESPAGNLLLSIPSFLTISPTLSASCQAIRELPALQGVLGSSLPWEIKLGAMLAMAAGCGAPLLGAEEPTLKFWRSYAALLPPAREQTSLLFLSEDELSALEDAELTRRARQWRAKVEGAHAEFFPGGAALTLDDLVWGVGLAESRAFSVRAEGAEHVVAMPFIDMVNYEPHPLTLHVDRGDRFELRGLGAQPGPGVEATISYGNKPNQRLMEQYGFVLCGNPFDRIPFPEPAELSVPPLTRDKLIAALGFDGDYGGRPPEMEALHEAAAQAARAMAPPEPNEALPWTEWWGPAERRRFGAATASLLEKVCWRNLSDLRKIQTGAGPELSQEGSGSLEGDRRCLAEMLEWLSQCGFEQSRSSIEEDEALCARAREAGSLRLAAAIGYRLERKKLYRAADRMMRVLLSALSP</sequence>